<comment type="caution">
    <text evidence="3">The sequence shown here is derived from an EMBL/GenBank/DDBJ whole genome shotgun (WGS) entry which is preliminary data.</text>
</comment>
<dbReference type="InterPro" id="IPR000904">
    <property type="entry name" value="Sec7_dom"/>
</dbReference>
<dbReference type="GO" id="GO:0032012">
    <property type="term" value="P:regulation of ARF protein signal transduction"/>
    <property type="evidence" value="ECO:0007669"/>
    <property type="project" value="InterPro"/>
</dbReference>
<dbReference type="InterPro" id="IPR035999">
    <property type="entry name" value="Sec7_dom_sf"/>
</dbReference>
<evidence type="ECO:0000259" key="2">
    <source>
        <dbReference type="PROSITE" id="PS50190"/>
    </source>
</evidence>
<evidence type="ECO:0000256" key="1">
    <source>
        <dbReference type="SAM" id="MobiDB-lite"/>
    </source>
</evidence>
<accession>X6NF99</accession>
<proteinExistence type="predicted"/>
<dbReference type="InterPro" id="IPR023394">
    <property type="entry name" value="Sec7_C_sf"/>
</dbReference>
<dbReference type="SUPFAM" id="SSF48425">
    <property type="entry name" value="Sec7 domain"/>
    <property type="match status" value="1"/>
</dbReference>
<organism evidence="3 4">
    <name type="scientific">Reticulomyxa filosa</name>
    <dbReference type="NCBI Taxonomy" id="46433"/>
    <lineage>
        <taxon>Eukaryota</taxon>
        <taxon>Sar</taxon>
        <taxon>Rhizaria</taxon>
        <taxon>Retaria</taxon>
        <taxon>Foraminifera</taxon>
        <taxon>Monothalamids</taxon>
        <taxon>Reticulomyxidae</taxon>
        <taxon>Reticulomyxa</taxon>
    </lineage>
</organism>
<evidence type="ECO:0000313" key="3">
    <source>
        <dbReference type="EMBL" id="ETO24671.1"/>
    </source>
</evidence>
<feature type="region of interest" description="Disordered" evidence="1">
    <location>
        <begin position="1"/>
        <end position="24"/>
    </location>
</feature>
<gene>
    <name evidence="3" type="ORF">RFI_12486</name>
</gene>
<dbReference type="PANTHER" id="PTHR10663:SF375">
    <property type="entry name" value="LD29171P"/>
    <property type="match status" value="1"/>
</dbReference>
<protein>
    <recommendedName>
        <fullName evidence="2">SEC7 domain-containing protein</fullName>
    </recommendedName>
</protein>
<dbReference type="Proteomes" id="UP000023152">
    <property type="component" value="Unassembled WGS sequence"/>
</dbReference>
<dbReference type="EMBL" id="ASPP01009056">
    <property type="protein sequence ID" value="ETO24671.1"/>
    <property type="molecule type" value="Genomic_DNA"/>
</dbReference>
<dbReference type="Gene3D" id="1.10.1000.11">
    <property type="entry name" value="Arf Nucleotide-binding Site Opener,domain 2"/>
    <property type="match status" value="1"/>
</dbReference>
<name>X6NF99_RETFI</name>
<dbReference type="Pfam" id="PF01369">
    <property type="entry name" value="Sec7"/>
    <property type="match status" value="1"/>
</dbReference>
<dbReference type="SMART" id="SM00222">
    <property type="entry name" value="Sec7"/>
    <property type="match status" value="1"/>
</dbReference>
<dbReference type="AlphaFoldDB" id="X6NF99"/>
<sequence>MTAQTRSETDKKDSTLEPAVPNKFSKKYEDKKKLQQLLDNAAVKFNSDPKEGLQYMYENGLMEEKVDDVVKFLKETVSLNKAQIGEYLGNEKPFAIKVMHQYIESLNFENLELDEAVRKLCSYFKLPGEGQKIDRIMQKFAERYCLQNENAFRQADDAYILAYSIIMLNVNLHNPNVKSRMTKEQFVKNTMLAITDTSLSTRIELTYDRIAANEIVLNDSNNKSISCANDSFSNTFSFLNGIYNQHYYQPGHDYLQQRKKIITTIQDEVTNVNSSVKHIKNRKDNMFYEPQPDDAEALQPMFSICWLASLATFSTLLEDSQASVFLNQLQSLATGHSKDVLSMKALSEQLVTLCLNGYRYGIKLASHLSMDVEAESYVNSLAGFTLLGTEKLMDQRNIEAIKTLIEIAKFNNMCTYTYILNL</sequence>
<evidence type="ECO:0000313" key="4">
    <source>
        <dbReference type="Proteomes" id="UP000023152"/>
    </source>
</evidence>
<dbReference type="GO" id="GO:0005085">
    <property type="term" value="F:guanyl-nucleotide exchange factor activity"/>
    <property type="evidence" value="ECO:0007669"/>
    <property type="project" value="InterPro"/>
</dbReference>
<feature type="non-terminal residue" evidence="3">
    <location>
        <position position="422"/>
    </location>
</feature>
<dbReference type="CDD" id="cd00171">
    <property type="entry name" value="Sec7"/>
    <property type="match status" value="1"/>
</dbReference>
<dbReference type="Gene3D" id="1.10.220.20">
    <property type="match status" value="1"/>
</dbReference>
<reference evidence="3 4" key="1">
    <citation type="journal article" date="2013" name="Curr. Biol.">
        <title>The Genome of the Foraminiferan Reticulomyxa filosa.</title>
        <authorList>
            <person name="Glockner G."/>
            <person name="Hulsmann N."/>
            <person name="Schleicher M."/>
            <person name="Noegel A.A."/>
            <person name="Eichinger L."/>
            <person name="Gallinger C."/>
            <person name="Pawlowski J."/>
            <person name="Sierra R."/>
            <person name="Euteneuer U."/>
            <person name="Pillet L."/>
            <person name="Moustafa A."/>
            <person name="Platzer M."/>
            <person name="Groth M."/>
            <person name="Szafranski K."/>
            <person name="Schliwa M."/>
        </authorList>
    </citation>
    <scope>NUCLEOTIDE SEQUENCE [LARGE SCALE GENOMIC DNA]</scope>
</reference>
<feature type="domain" description="SEC7" evidence="2">
    <location>
        <begin position="23"/>
        <end position="213"/>
    </location>
</feature>
<keyword evidence="4" id="KW-1185">Reference proteome</keyword>
<dbReference type="PANTHER" id="PTHR10663">
    <property type="entry name" value="GUANYL-NUCLEOTIDE EXCHANGE FACTOR"/>
    <property type="match status" value="1"/>
</dbReference>
<dbReference type="OrthoDB" id="430364at2759"/>
<dbReference type="PROSITE" id="PS50190">
    <property type="entry name" value="SEC7"/>
    <property type="match status" value="1"/>
</dbReference>